<dbReference type="AlphaFoldDB" id="A0A7S3C4G4"/>
<protein>
    <submittedName>
        <fullName evidence="1">Uncharacterized protein</fullName>
    </submittedName>
</protein>
<proteinExistence type="predicted"/>
<dbReference type="EMBL" id="HBHX01072742">
    <property type="protein sequence ID" value="CAE0153882.1"/>
    <property type="molecule type" value="Transcribed_RNA"/>
</dbReference>
<reference evidence="1" key="1">
    <citation type="submission" date="2021-01" db="EMBL/GenBank/DDBJ databases">
        <authorList>
            <person name="Corre E."/>
            <person name="Pelletier E."/>
            <person name="Niang G."/>
            <person name="Scheremetjew M."/>
            <person name="Finn R."/>
            <person name="Kale V."/>
            <person name="Holt S."/>
            <person name="Cochrane G."/>
            <person name="Meng A."/>
            <person name="Brown T."/>
            <person name="Cohen L."/>
        </authorList>
    </citation>
    <scope>NUCLEOTIDE SEQUENCE</scope>
    <source>
        <strain evidence="1">CCMP281</strain>
    </source>
</reference>
<gene>
    <name evidence="1" type="ORF">HERI1096_LOCUS40250</name>
</gene>
<sequence length="196" mass="21935">MHPHPLRCHLCVHSCYTASVRPWEPFWKHGFMWMYVAPGAGVSVNIGKTRAFSSHGEAEAFIRSALDMSAPLRPGCRAGVLMKAHPASELDSIQIVRHAEHFSREVRHEVVMLHHAECTRLSASLPELRCGRWPHLSNCTADSPALARLSDCRQWDKVLSKPRRGLLRTAAQDCARTPSRSTCYHNGSQFLCIGDS</sequence>
<name>A0A7S3C4G4_9EUKA</name>
<organism evidence="1">
    <name type="scientific">Haptolina ericina</name>
    <dbReference type="NCBI Taxonomy" id="156174"/>
    <lineage>
        <taxon>Eukaryota</taxon>
        <taxon>Haptista</taxon>
        <taxon>Haptophyta</taxon>
        <taxon>Prymnesiophyceae</taxon>
        <taxon>Prymnesiales</taxon>
        <taxon>Prymnesiaceae</taxon>
        <taxon>Haptolina</taxon>
    </lineage>
</organism>
<evidence type="ECO:0000313" key="1">
    <source>
        <dbReference type="EMBL" id="CAE0153882.1"/>
    </source>
</evidence>
<accession>A0A7S3C4G4</accession>